<dbReference type="PANTHER" id="PTHR47870:SF1">
    <property type="entry name" value="CYTOCHROME C-TYPE BIOGENESIS PROTEIN CCMH"/>
    <property type="match status" value="1"/>
</dbReference>
<feature type="domain" description="Cytochrome c-type biogenesis protein H Ig-like" evidence="6">
    <location>
        <begin position="226"/>
        <end position="330"/>
    </location>
</feature>
<dbReference type="SUPFAM" id="SSF48452">
    <property type="entry name" value="TPR-like"/>
    <property type="match status" value="1"/>
</dbReference>
<evidence type="ECO:0000259" key="7">
    <source>
        <dbReference type="Pfam" id="PF23914"/>
    </source>
</evidence>
<feature type="domain" description="Cytochrome c-type biogenesis protein H TPR" evidence="7">
    <location>
        <begin position="69"/>
        <end position="187"/>
    </location>
</feature>
<keyword evidence="5" id="KW-0812">Transmembrane</keyword>
<dbReference type="RefSeq" id="WP_232137669.1">
    <property type="nucleotide sequence ID" value="NZ_CP089507.1"/>
</dbReference>
<keyword evidence="9" id="KW-1185">Reference proteome</keyword>
<evidence type="ECO:0000256" key="3">
    <source>
        <dbReference type="ARBA" id="ARBA00022803"/>
    </source>
</evidence>
<keyword evidence="5" id="KW-0472">Membrane</keyword>
<dbReference type="Gene3D" id="1.25.40.10">
    <property type="entry name" value="Tetratricopeptide repeat domain"/>
    <property type="match status" value="1"/>
</dbReference>
<feature type="repeat" description="TPR" evidence="4">
    <location>
        <begin position="84"/>
        <end position="117"/>
    </location>
</feature>
<dbReference type="InterPro" id="IPR051263">
    <property type="entry name" value="C-type_cytochrome_biogenesis"/>
</dbReference>
<evidence type="ECO:0000313" key="9">
    <source>
        <dbReference type="Proteomes" id="UP001430360"/>
    </source>
</evidence>
<dbReference type="InterPro" id="IPR056413">
    <property type="entry name" value="TPR_CcmH_CycH"/>
</dbReference>
<dbReference type="Pfam" id="PF23892">
    <property type="entry name" value="Ig_CycH"/>
    <property type="match status" value="1"/>
</dbReference>
<dbReference type="InterPro" id="IPR056412">
    <property type="entry name" value="Ig_CycH"/>
</dbReference>
<dbReference type="PANTHER" id="PTHR47870">
    <property type="entry name" value="CYTOCHROME C-TYPE BIOGENESIS PROTEIN CCMH"/>
    <property type="match status" value="1"/>
</dbReference>
<gene>
    <name evidence="8" type="ORF">LTT95_15685</name>
</gene>
<organism evidence="8 9">
    <name type="scientific">Luteimonas fraxinea</name>
    <dbReference type="NCBI Taxonomy" id="2901869"/>
    <lineage>
        <taxon>Bacteria</taxon>
        <taxon>Pseudomonadati</taxon>
        <taxon>Pseudomonadota</taxon>
        <taxon>Gammaproteobacteria</taxon>
        <taxon>Lysobacterales</taxon>
        <taxon>Lysobacteraceae</taxon>
        <taxon>Luteimonas</taxon>
    </lineage>
</organism>
<sequence>MLLFVVLAIVLTLATVVVLTWGLRRGASRVAIAVTLLVPVLVAGMYMLVGTPQALDPEELAAPDSLDDAIARLETDLQRDPRQPEGWLLLGRAYAGLERHADARDAIARAAKLLPEDDAVQVEAAQASARAAPDRRFDAAAVQTLRNVLARNPDHQHARWYLGIAQRQAGDDAGAVATWTPLLPLLDGAAGDALRTQIAVARTAAGMPADDASATTAVPTPGTHALRVRVRLDPAGATLPGDATVFVIARRPGGPPMPVAVQRHPVSALPLDIVLGDGDSPMPTQPLSALDSVEIIARISRSGDASRSDGDLESAPVRVTLPARDPVELVLPAAATP</sequence>
<reference evidence="8" key="1">
    <citation type="submission" date="2021-12" db="EMBL/GenBank/DDBJ databases">
        <authorList>
            <person name="Ulrich A."/>
        </authorList>
    </citation>
    <scope>NUCLEOTIDE SEQUENCE</scope>
    <source>
        <strain evidence="8">A1P009</strain>
    </source>
</reference>
<accession>A0ABS8UHZ8</accession>
<dbReference type="InterPro" id="IPR019734">
    <property type="entry name" value="TPR_rpt"/>
</dbReference>
<dbReference type="InterPro" id="IPR011990">
    <property type="entry name" value="TPR-like_helical_dom_sf"/>
</dbReference>
<keyword evidence="5" id="KW-1133">Transmembrane helix</keyword>
<keyword evidence="2" id="KW-0201">Cytochrome c-type biogenesis</keyword>
<proteinExistence type="predicted"/>
<feature type="transmembrane region" description="Helical" evidence="5">
    <location>
        <begin position="30"/>
        <end position="49"/>
    </location>
</feature>
<dbReference type="Pfam" id="PF23914">
    <property type="entry name" value="TPR_CcmH_CycH"/>
    <property type="match status" value="1"/>
</dbReference>
<dbReference type="EMBL" id="JAJQKU010000006">
    <property type="protein sequence ID" value="MCD9098381.1"/>
    <property type="molecule type" value="Genomic_DNA"/>
</dbReference>
<protein>
    <submittedName>
        <fullName evidence="8">Tetratricopeptide repeat protein</fullName>
    </submittedName>
</protein>
<dbReference type="Proteomes" id="UP001430360">
    <property type="component" value="Unassembled WGS sequence"/>
</dbReference>
<evidence type="ECO:0000256" key="4">
    <source>
        <dbReference type="PROSITE-ProRule" id="PRU00339"/>
    </source>
</evidence>
<evidence type="ECO:0000313" key="8">
    <source>
        <dbReference type="EMBL" id="MCD9098381.1"/>
    </source>
</evidence>
<reference evidence="8" key="2">
    <citation type="journal article" date="2022" name="Syst. Appl. Microbiol.">
        <title>Physiological and genomic characterisation of Luteimonas fraxinea sp. nov., a bacterial species associated with trees tolerant to ash dieback.</title>
        <authorList>
            <person name="Ulrich K."/>
            <person name="Becker R."/>
            <person name="Behrendt U."/>
            <person name="Kube M."/>
            <person name="Schneck V."/>
            <person name="Ulrich A."/>
        </authorList>
    </citation>
    <scope>NUCLEOTIDE SEQUENCE</scope>
    <source>
        <strain evidence="8">A1P009</strain>
    </source>
</reference>
<evidence type="ECO:0000256" key="5">
    <source>
        <dbReference type="SAM" id="Phobius"/>
    </source>
</evidence>
<keyword evidence="3 4" id="KW-0802">TPR repeat</keyword>
<evidence type="ECO:0000256" key="1">
    <source>
        <dbReference type="ARBA" id="ARBA00022737"/>
    </source>
</evidence>
<evidence type="ECO:0000256" key="2">
    <source>
        <dbReference type="ARBA" id="ARBA00022748"/>
    </source>
</evidence>
<dbReference type="PROSITE" id="PS50005">
    <property type="entry name" value="TPR"/>
    <property type="match status" value="1"/>
</dbReference>
<name>A0ABS8UHZ8_9GAMM</name>
<keyword evidence="1" id="KW-0677">Repeat</keyword>
<evidence type="ECO:0000259" key="6">
    <source>
        <dbReference type="Pfam" id="PF23892"/>
    </source>
</evidence>
<comment type="caution">
    <text evidence="8">The sequence shown here is derived from an EMBL/GenBank/DDBJ whole genome shotgun (WGS) entry which is preliminary data.</text>
</comment>
<feature type="transmembrane region" description="Helical" evidence="5">
    <location>
        <begin position="6"/>
        <end position="23"/>
    </location>
</feature>